<comment type="caution">
    <text evidence="4">The sequence shown here is derived from an EMBL/GenBank/DDBJ whole genome shotgun (WGS) entry which is preliminary data.</text>
</comment>
<dbReference type="OrthoDB" id="7989940at2"/>
<protein>
    <submittedName>
        <fullName evidence="4">DNA binding protein with HTH domain</fullName>
    </submittedName>
</protein>
<keyword evidence="5" id="KW-1185">Reference proteome</keyword>
<dbReference type="AlphaFoldDB" id="A0A2V3TSL8"/>
<organism evidence="4 5">
    <name type="scientific">Chelatococcus asaccharovorans</name>
    <dbReference type="NCBI Taxonomy" id="28210"/>
    <lineage>
        <taxon>Bacteria</taxon>
        <taxon>Pseudomonadati</taxon>
        <taxon>Pseudomonadota</taxon>
        <taxon>Alphaproteobacteria</taxon>
        <taxon>Hyphomicrobiales</taxon>
        <taxon>Chelatococcaceae</taxon>
        <taxon>Chelatococcus</taxon>
    </lineage>
</organism>
<evidence type="ECO:0000313" key="5">
    <source>
        <dbReference type="Proteomes" id="UP000248021"/>
    </source>
</evidence>
<feature type="region of interest" description="Disordered" evidence="1">
    <location>
        <begin position="119"/>
        <end position="142"/>
    </location>
</feature>
<dbReference type="InterPro" id="IPR011670">
    <property type="entry name" value="DUF1612"/>
</dbReference>
<feature type="domain" description="HTH DNA binding" evidence="3">
    <location>
        <begin position="318"/>
        <end position="371"/>
    </location>
</feature>
<dbReference type="NCBIfam" id="NF040876">
    <property type="entry name" value="RHE_PE00001_fam"/>
    <property type="match status" value="1"/>
</dbReference>
<proteinExistence type="predicted"/>
<dbReference type="Pfam" id="PF07756">
    <property type="entry name" value="DUF1612"/>
    <property type="match status" value="1"/>
</dbReference>
<sequence>MRYDETNLPLRTLLPAIGRAEDHLARLDEAVRRSPEGDGFVERGHFFDSAASMWIAGELVHVEDLVLHDAHMDVRAPTHELTISHAILRARRRIANADPAWAVGGSGLSALAGVRDAPGRAVENDLGPGSDGGGDVSPDGEEPLSAEFAAIDAVLERSRRILEGEGAFTVQTEKPQSVIVGDLVVRDAEWDERGRIEQWQAVGREVEDMPPTLAAAVLWDAWETLEPLQNKHWLGTLLVGAWLRSRRKVASHLFCLNVGLKTIPRERRRSRSKTTRLLAALDAMSAAGDAGMKEVSRLAQAREQMQRRLRSRRSSSSLPGVIDLILSRPIVSATMIAKEVNVTQRGALNLITELGVREMTGRGRYRAWGVL</sequence>
<dbReference type="Pfam" id="PF11972">
    <property type="entry name" value="HTH_13"/>
    <property type="match status" value="1"/>
</dbReference>
<evidence type="ECO:0000259" key="3">
    <source>
        <dbReference type="Pfam" id="PF11972"/>
    </source>
</evidence>
<gene>
    <name evidence="4" type="ORF">C7450_1291</name>
</gene>
<evidence type="ECO:0000313" key="4">
    <source>
        <dbReference type="EMBL" id="PXW50272.1"/>
    </source>
</evidence>
<name>A0A2V3TSL8_9HYPH</name>
<dbReference type="Proteomes" id="UP000248021">
    <property type="component" value="Unassembled WGS sequence"/>
</dbReference>
<dbReference type="RefSeq" id="WP_110378638.1">
    <property type="nucleotide sequence ID" value="NZ_JAHBRY010000004.1"/>
</dbReference>
<reference evidence="4 5" key="1">
    <citation type="submission" date="2018-05" db="EMBL/GenBank/DDBJ databases">
        <title>Genomic Encyclopedia of Type Strains, Phase IV (KMG-IV): sequencing the most valuable type-strain genomes for metagenomic binning, comparative biology and taxonomic classification.</title>
        <authorList>
            <person name="Goeker M."/>
        </authorList>
    </citation>
    <scope>NUCLEOTIDE SEQUENCE [LARGE SCALE GENOMIC DNA]</scope>
    <source>
        <strain evidence="4 5">DSM 6462</strain>
    </source>
</reference>
<dbReference type="InterPro" id="IPR021068">
    <property type="entry name" value="HTH_DNA-bd"/>
</dbReference>
<accession>A0A2V3TSL8</accession>
<evidence type="ECO:0000259" key="2">
    <source>
        <dbReference type="Pfam" id="PF07756"/>
    </source>
</evidence>
<feature type="domain" description="DUF1612" evidence="2">
    <location>
        <begin position="184"/>
        <end position="309"/>
    </location>
</feature>
<dbReference type="InterPro" id="IPR048017">
    <property type="entry name" value="Y4cF-like"/>
</dbReference>
<evidence type="ECO:0000256" key="1">
    <source>
        <dbReference type="SAM" id="MobiDB-lite"/>
    </source>
</evidence>
<dbReference type="EMBL" id="QJJK01000029">
    <property type="protein sequence ID" value="PXW50272.1"/>
    <property type="molecule type" value="Genomic_DNA"/>
</dbReference>